<keyword evidence="2" id="KW-0482">Metalloprotease</keyword>
<name>A0A7G7CM85_9CORY</name>
<feature type="transmembrane region" description="Helical" evidence="1">
    <location>
        <begin position="208"/>
        <end position="228"/>
    </location>
</feature>
<dbReference type="EMBL" id="CP059404">
    <property type="protein sequence ID" value="QNE88701.1"/>
    <property type="molecule type" value="Genomic_DNA"/>
</dbReference>
<sequence length="281" mass="30843">MSRIFRTTMWVLIGLGLLVTLVVGGATVMLSPATGAISAVFSALYIAAVIWLLRLFRPAFPDAGTGWIIASLLWGAAASLVFVFPSAMSVMALSEYTGWYDAVASWGGAYPEEAAKALGIIFVLFSYQQLNRPWHAVIVGAVIGLGFETFENILYGVTGGMMDLESDMRGMLITWAQRVFVGPFLHITFTAIAGWGIGWAIYAARRGILWRLATGLSWLALAFTLHFAWNYMTDTDVTFIIKNIIVCAIMYPVLGWILTRSKNLAAADHSYSYQEGFVIRP</sequence>
<reference evidence="2 3" key="1">
    <citation type="submission" date="2020-07" db="EMBL/GenBank/DDBJ databases">
        <title>Complete genome and description of Corynebacterium incognita strain Marseille-Q3630 sp. nov.</title>
        <authorList>
            <person name="Boxberger M."/>
        </authorList>
    </citation>
    <scope>NUCLEOTIDE SEQUENCE [LARGE SCALE GENOMIC DNA]</scope>
    <source>
        <strain evidence="2 3">Marseille-Q3630</strain>
    </source>
</reference>
<dbReference type="RefSeq" id="WP_185175091.1">
    <property type="nucleotide sequence ID" value="NZ_CP059404.1"/>
</dbReference>
<keyword evidence="3" id="KW-1185">Reference proteome</keyword>
<feature type="transmembrane region" description="Helical" evidence="1">
    <location>
        <begin position="175"/>
        <end position="201"/>
    </location>
</feature>
<evidence type="ECO:0000313" key="3">
    <source>
        <dbReference type="Proteomes" id="UP000515743"/>
    </source>
</evidence>
<feature type="transmembrane region" description="Helical" evidence="1">
    <location>
        <begin position="35"/>
        <end position="53"/>
    </location>
</feature>
<dbReference type="PANTHER" id="PTHR36844">
    <property type="entry name" value="PROTEASE PRSW"/>
    <property type="match status" value="1"/>
</dbReference>
<keyword evidence="2" id="KW-0645">Protease</keyword>
<accession>A0A7G7CM85</accession>
<dbReference type="InterPro" id="IPR026898">
    <property type="entry name" value="PrsW"/>
</dbReference>
<dbReference type="GO" id="GO:0008237">
    <property type="term" value="F:metallopeptidase activity"/>
    <property type="evidence" value="ECO:0007669"/>
    <property type="project" value="UniProtKB-KW"/>
</dbReference>
<gene>
    <name evidence="2" type="ORF">H0194_06195</name>
</gene>
<feature type="transmembrane region" description="Helical" evidence="1">
    <location>
        <begin position="108"/>
        <end position="127"/>
    </location>
</feature>
<keyword evidence="1" id="KW-0812">Transmembrane</keyword>
<evidence type="ECO:0000256" key="1">
    <source>
        <dbReference type="SAM" id="Phobius"/>
    </source>
</evidence>
<dbReference type="Proteomes" id="UP000515743">
    <property type="component" value="Chromosome"/>
</dbReference>
<organism evidence="2 3">
    <name type="scientific">Corynebacterium incognita</name>
    <dbReference type="NCBI Taxonomy" id="2754725"/>
    <lineage>
        <taxon>Bacteria</taxon>
        <taxon>Bacillati</taxon>
        <taxon>Actinomycetota</taxon>
        <taxon>Actinomycetes</taxon>
        <taxon>Mycobacteriales</taxon>
        <taxon>Corynebacteriaceae</taxon>
        <taxon>Corynebacterium</taxon>
    </lineage>
</organism>
<evidence type="ECO:0000313" key="2">
    <source>
        <dbReference type="EMBL" id="QNE88701.1"/>
    </source>
</evidence>
<keyword evidence="2" id="KW-0378">Hydrolase</keyword>
<feature type="transmembrane region" description="Helical" evidence="1">
    <location>
        <begin position="240"/>
        <end position="259"/>
    </location>
</feature>
<proteinExistence type="predicted"/>
<dbReference type="Pfam" id="PF13367">
    <property type="entry name" value="PrsW-protease"/>
    <property type="match status" value="1"/>
</dbReference>
<dbReference type="KEGG" id="cik:H0194_06195"/>
<keyword evidence="1" id="KW-0472">Membrane</keyword>
<dbReference type="PANTHER" id="PTHR36844:SF1">
    <property type="entry name" value="PROTEASE PRSW"/>
    <property type="match status" value="1"/>
</dbReference>
<dbReference type="AlphaFoldDB" id="A0A7G7CM85"/>
<keyword evidence="1" id="KW-1133">Transmembrane helix</keyword>
<dbReference type="GO" id="GO:0006508">
    <property type="term" value="P:proteolysis"/>
    <property type="evidence" value="ECO:0007669"/>
    <property type="project" value="UniProtKB-KW"/>
</dbReference>
<feature type="transmembrane region" description="Helical" evidence="1">
    <location>
        <begin position="134"/>
        <end position="155"/>
    </location>
</feature>
<protein>
    <submittedName>
        <fullName evidence="2">PrsW family intramembrane metalloprotease</fullName>
    </submittedName>
</protein>
<feature type="transmembrane region" description="Helical" evidence="1">
    <location>
        <begin position="65"/>
        <end position="88"/>
    </location>
</feature>